<evidence type="ECO:0000256" key="3">
    <source>
        <dbReference type="ARBA" id="ARBA00022448"/>
    </source>
</evidence>
<evidence type="ECO:0000256" key="1">
    <source>
        <dbReference type="ARBA" id="ARBA00004141"/>
    </source>
</evidence>
<feature type="transmembrane region" description="Helical" evidence="7">
    <location>
        <begin position="67"/>
        <end position="85"/>
    </location>
</feature>
<accession>A0A1Q9DJN4</accession>
<gene>
    <name evidence="8" type="ORF">AK812_SmicGene22503</name>
</gene>
<evidence type="ECO:0000256" key="6">
    <source>
        <dbReference type="ARBA" id="ARBA00023136"/>
    </source>
</evidence>
<dbReference type="GO" id="GO:0016020">
    <property type="term" value="C:membrane"/>
    <property type="evidence" value="ECO:0007669"/>
    <property type="project" value="UniProtKB-SubCell"/>
</dbReference>
<dbReference type="EMBL" id="LSRX01000504">
    <property type="protein sequence ID" value="OLP95392.1"/>
    <property type="molecule type" value="Genomic_DNA"/>
</dbReference>
<evidence type="ECO:0000256" key="7">
    <source>
        <dbReference type="SAM" id="Phobius"/>
    </source>
</evidence>
<keyword evidence="9" id="KW-1185">Reference proteome</keyword>
<comment type="similarity">
    <text evidence="2">Belongs to the CRT-like transporter family.</text>
</comment>
<reference evidence="8 9" key="1">
    <citation type="submission" date="2016-02" db="EMBL/GenBank/DDBJ databases">
        <title>Genome analysis of coral dinoflagellate symbionts highlights evolutionary adaptations to a symbiotic lifestyle.</title>
        <authorList>
            <person name="Aranda M."/>
            <person name="Li Y."/>
            <person name="Liew Y.J."/>
            <person name="Baumgarten S."/>
            <person name="Simakov O."/>
            <person name="Wilson M."/>
            <person name="Piel J."/>
            <person name="Ashoor H."/>
            <person name="Bougouffa S."/>
            <person name="Bajic V.B."/>
            <person name="Ryu T."/>
            <person name="Ravasi T."/>
            <person name="Bayer T."/>
            <person name="Micklem G."/>
            <person name="Kim H."/>
            <person name="Bhak J."/>
            <person name="Lajeunesse T.C."/>
            <person name="Voolstra C.R."/>
        </authorList>
    </citation>
    <scope>NUCLEOTIDE SEQUENCE [LARGE SCALE GENOMIC DNA]</scope>
    <source>
        <strain evidence="8 9">CCMP2467</strain>
    </source>
</reference>
<evidence type="ECO:0000256" key="4">
    <source>
        <dbReference type="ARBA" id="ARBA00022692"/>
    </source>
</evidence>
<name>A0A1Q9DJN4_SYMMI</name>
<dbReference type="Proteomes" id="UP000186817">
    <property type="component" value="Unassembled WGS sequence"/>
</dbReference>
<keyword evidence="3" id="KW-0813">Transport</keyword>
<feature type="transmembrane region" description="Helical" evidence="7">
    <location>
        <begin position="35"/>
        <end position="55"/>
    </location>
</feature>
<dbReference type="Pfam" id="PF08627">
    <property type="entry name" value="CRT-like"/>
    <property type="match status" value="1"/>
</dbReference>
<dbReference type="InterPro" id="IPR013936">
    <property type="entry name" value="CRT-like"/>
</dbReference>
<dbReference type="OrthoDB" id="435576at2759"/>
<protein>
    <submittedName>
        <fullName evidence="8">Uncharacterized protein</fullName>
    </submittedName>
</protein>
<evidence type="ECO:0000256" key="5">
    <source>
        <dbReference type="ARBA" id="ARBA00022989"/>
    </source>
</evidence>
<evidence type="ECO:0000313" key="9">
    <source>
        <dbReference type="Proteomes" id="UP000186817"/>
    </source>
</evidence>
<evidence type="ECO:0000256" key="2">
    <source>
        <dbReference type="ARBA" id="ARBA00006690"/>
    </source>
</evidence>
<comment type="caution">
    <text evidence="8">The sequence shown here is derived from an EMBL/GenBank/DDBJ whole genome shotgun (WGS) entry which is preliminary data.</text>
</comment>
<proteinExistence type="inferred from homology"/>
<sequence length="313" mass="33840">MLAEAPMLGGYCGVNVCFNTLGLYLTKHGSAVLNALSYSILLPFTTILFFTPLLGPYQEPLTRNASYTFIGLVVVLVGFAIYQWYSQNVGQQVSCILPSAGSIESPTLPLLRVDMDFDGTALGGCQPFAKLKTGLAVGNSSVHFAPKAMPRIYAPIKAKKRPTPRGLMEAAARSEDPVQEMLSAANPLYGMGTHRSNQCKEEARTPGPGAYRTLSTFPNSHKDEVANHNIFQRAPRGLLSARARDFGRVADISNPYLIVPPVVTMFHEQVSGQEPKRMSAAKNTINTMPPCSANHKILKGHGGTIPRGHGLPF</sequence>
<keyword evidence="6 7" id="KW-0472">Membrane</keyword>
<organism evidence="8 9">
    <name type="scientific">Symbiodinium microadriaticum</name>
    <name type="common">Dinoflagellate</name>
    <name type="synonym">Zooxanthella microadriatica</name>
    <dbReference type="NCBI Taxonomy" id="2951"/>
    <lineage>
        <taxon>Eukaryota</taxon>
        <taxon>Sar</taxon>
        <taxon>Alveolata</taxon>
        <taxon>Dinophyceae</taxon>
        <taxon>Suessiales</taxon>
        <taxon>Symbiodiniaceae</taxon>
        <taxon>Symbiodinium</taxon>
    </lineage>
</organism>
<dbReference type="AlphaFoldDB" id="A0A1Q9DJN4"/>
<keyword evidence="4 7" id="KW-0812">Transmembrane</keyword>
<keyword evidence="5 7" id="KW-1133">Transmembrane helix</keyword>
<comment type="subcellular location">
    <subcellularLocation>
        <location evidence="1">Membrane</location>
        <topology evidence="1">Multi-pass membrane protein</topology>
    </subcellularLocation>
</comment>
<evidence type="ECO:0000313" key="8">
    <source>
        <dbReference type="EMBL" id="OLP95392.1"/>
    </source>
</evidence>